<comment type="caution">
    <text evidence="2">The sequence shown here is derived from an EMBL/GenBank/DDBJ whole genome shotgun (WGS) entry which is preliminary data.</text>
</comment>
<dbReference type="Proteomes" id="UP000663887">
    <property type="component" value="Unassembled WGS sequence"/>
</dbReference>
<dbReference type="EMBL" id="CAJNRE010008060">
    <property type="protein sequence ID" value="CAF2070382.1"/>
    <property type="molecule type" value="Genomic_DNA"/>
</dbReference>
<sequence length="116" mass="13095">MLLAVILAVAVVIYYLKLKYYTLRGPIPGLAPQFLLGNLMQSGMLRDTSLPLALKEFKSRYGDIFQFWIGARRWIIVSNIKDVQHIFTHRQIYDQGFSVSQTVGALFPDGLTACKG</sequence>
<dbReference type="Gene3D" id="1.10.630.10">
    <property type="entry name" value="Cytochrome P450"/>
    <property type="match status" value="1"/>
</dbReference>
<organism evidence="2 4">
    <name type="scientific">Rotaria magnacalcarata</name>
    <dbReference type="NCBI Taxonomy" id="392030"/>
    <lineage>
        <taxon>Eukaryota</taxon>
        <taxon>Metazoa</taxon>
        <taxon>Spiralia</taxon>
        <taxon>Gnathifera</taxon>
        <taxon>Rotifera</taxon>
        <taxon>Eurotatoria</taxon>
        <taxon>Bdelloidea</taxon>
        <taxon>Philodinida</taxon>
        <taxon>Philodinidae</taxon>
        <taxon>Rotaria</taxon>
    </lineage>
</organism>
<dbReference type="EMBL" id="CAJNRG010003201">
    <property type="protein sequence ID" value="CAF2054248.1"/>
    <property type="molecule type" value="Genomic_DNA"/>
</dbReference>
<reference evidence="2" key="1">
    <citation type="submission" date="2021-02" db="EMBL/GenBank/DDBJ databases">
        <authorList>
            <person name="Nowell W R."/>
        </authorList>
    </citation>
    <scope>NUCLEOTIDE SEQUENCE</scope>
</reference>
<evidence type="ECO:0000256" key="1">
    <source>
        <dbReference type="ARBA" id="ARBA00010617"/>
    </source>
</evidence>
<proteinExistence type="inferred from homology"/>
<gene>
    <name evidence="3" type="ORF">MBJ925_LOCUS16603</name>
    <name evidence="2" type="ORF">XDN619_LOCUS9314</name>
</gene>
<dbReference type="InterPro" id="IPR036396">
    <property type="entry name" value="Cyt_P450_sf"/>
</dbReference>
<protein>
    <recommendedName>
        <fullName evidence="5">Cytochrome P450</fullName>
    </recommendedName>
</protein>
<dbReference type="GO" id="GO:0005506">
    <property type="term" value="F:iron ion binding"/>
    <property type="evidence" value="ECO:0007669"/>
    <property type="project" value="InterPro"/>
</dbReference>
<evidence type="ECO:0000313" key="3">
    <source>
        <dbReference type="EMBL" id="CAF2070382.1"/>
    </source>
</evidence>
<evidence type="ECO:0008006" key="5">
    <source>
        <dbReference type="Google" id="ProtNLM"/>
    </source>
</evidence>
<dbReference type="GO" id="GO:0004497">
    <property type="term" value="F:monooxygenase activity"/>
    <property type="evidence" value="ECO:0007669"/>
    <property type="project" value="InterPro"/>
</dbReference>
<evidence type="ECO:0000313" key="2">
    <source>
        <dbReference type="EMBL" id="CAF2054248.1"/>
    </source>
</evidence>
<dbReference type="GO" id="GO:0016705">
    <property type="term" value="F:oxidoreductase activity, acting on paired donors, with incorporation or reduction of molecular oxygen"/>
    <property type="evidence" value="ECO:0007669"/>
    <property type="project" value="InterPro"/>
</dbReference>
<name>A0A816PV69_9BILA</name>
<dbReference type="SUPFAM" id="SSF48264">
    <property type="entry name" value="Cytochrome P450"/>
    <property type="match status" value="1"/>
</dbReference>
<dbReference type="Proteomes" id="UP000663824">
    <property type="component" value="Unassembled WGS sequence"/>
</dbReference>
<dbReference type="GO" id="GO:0020037">
    <property type="term" value="F:heme binding"/>
    <property type="evidence" value="ECO:0007669"/>
    <property type="project" value="InterPro"/>
</dbReference>
<dbReference type="AlphaFoldDB" id="A0A816PV69"/>
<accession>A0A816PV69</accession>
<dbReference type="Pfam" id="PF00067">
    <property type="entry name" value="p450"/>
    <property type="match status" value="1"/>
</dbReference>
<dbReference type="InterPro" id="IPR001128">
    <property type="entry name" value="Cyt_P450"/>
</dbReference>
<evidence type="ECO:0000313" key="4">
    <source>
        <dbReference type="Proteomes" id="UP000663887"/>
    </source>
</evidence>
<comment type="similarity">
    <text evidence="1">Belongs to the cytochrome P450 family.</text>
</comment>